<dbReference type="SUPFAM" id="SSF53822">
    <property type="entry name" value="Periplasmic binding protein-like I"/>
    <property type="match status" value="1"/>
</dbReference>
<comment type="caution">
    <text evidence="5">The sequence shown here is derived from an EMBL/GenBank/DDBJ whole genome shotgun (WGS) entry which is preliminary data.</text>
</comment>
<dbReference type="Proteomes" id="UP000320160">
    <property type="component" value="Unassembled WGS sequence"/>
</dbReference>
<dbReference type="CDD" id="cd01545">
    <property type="entry name" value="PBP1_SalR"/>
    <property type="match status" value="1"/>
</dbReference>
<dbReference type="InterPro" id="IPR010982">
    <property type="entry name" value="Lambda_DNA-bd_dom_sf"/>
</dbReference>
<evidence type="ECO:0000259" key="4">
    <source>
        <dbReference type="PROSITE" id="PS50932"/>
    </source>
</evidence>
<dbReference type="AlphaFoldDB" id="A0A553WCJ7"/>
<dbReference type="InterPro" id="IPR028082">
    <property type="entry name" value="Peripla_BP_I"/>
</dbReference>
<dbReference type="PANTHER" id="PTHR30146:SF153">
    <property type="entry name" value="LACTOSE OPERON REPRESSOR"/>
    <property type="match status" value="1"/>
</dbReference>
<reference evidence="5 6" key="1">
    <citation type="submission" date="2019-07" db="EMBL/GenBank/DDBJ databases">
        <authorList>
            <person name="Park M."/>
        </authorList>
    </citation>
    <scope>NUCLEOTIDE SEQUENCE [LARGE SCALE GENOMIC DNA]</scope>
    <source>
        <strain evidence="5 6">KCTC32445</strain>
    </source>
</reference>
<keyword evidence="1" id="KW-0805">Transcription regulation</keyword>
<dbReference type="OrthoDB" id="7185860at2"/>
<keyword evidence="2" id="KW-0238">DNA-binding</keyword>
<dbReference type="Gene3D" id="3.40.50.2300">
    <property type="match status" value="2"/>
</dbReference>
<evidence type="ECO:0000256" key="3">
    <source>
        <dbReference type="ARBA" id="ARBA00023163"/>
    </source>
</evidence>
<feature type="domain" description="HTH lacI-type" evidence="4">
    <location>
        <begin position="9"/>
        <end position="63"/>
    </location>
</feature>
<dbReference type="PRINTS" id="PR00036">
    <property type="entry name" value="HTHLACI"/>
</dbReference>
<evidence type="ECO:0000313" key="6">
    <source>
        <dbReference type="Proteomes" id="UP000320160"/>
    </source>
</evidence>
<evidence type="ECO:0000256" key="2">
    <source>
        <dbReference type="ARBA" id="ARBA00023125"/>
    </source>
</evidence>
<name>A0A553WCJ7_9SPHN</name>
<dbReference type="GO" id="GO:0003700">
    <property type="term" value="F:DNA-binding transcription factor activity"/>
    <property type="evidence" value="ECO:0007669"/>
    <property type="project" value="TreeGrafter"/>
</dbReference>
<dbReference type="CDD" id="cd01392">
    <property type="entry name" value="HTH_LacI"/>
    <property type="match status" value="1"/>
</dbReference>
<gene>
    <name evidence="5" type="ORF">FOM92_15155</name>
</gene>
<dbReference type="PROSITE" id="PS50932">
    <property type="entry name" value="HTH_LACI_2"/>
    <property type="match status" value="1"/>
</dbReference>
<dbReference type="Pfam" id="PF13377">
    <property type="entry name" value="Peripla_BP_3"/>
    <property type="match status" value="1"/>
</dbReference>
<dbReference type="Pfam" id="PF00356">
    <property type="entry name" value="LacI"/>
    <property type="match status" value="1"/>
</dbReference>
<dbReference type="GO" id="GO:0000976">
    <property type="term" value="F:transcription cis-regulatory region binding"/>
    <property type="evidence" value="ECO:0007669"/>
    <property type="project" value="TreeGrafter"/>
</dbReference>
<evidence type="ECO:0000256" key="1">
    <source>
        <dbReference type="ARBA" id="ARBA00023015"/>
    </source>
</evidence>
<proteinExistence type="predicted"/>
<keyword evidence="3" id="KW-0804">Transcription</keyword>
<dbReference type="Gene3D" id="1.10.260.40">
    <property type="entry name" value="lambda repressor-like DNA-binding domains"/>
    <property type="match status" value="1"/>
</dbReference>
<protein>
    <submittedName>
        <fullName evidence="5">LacI family transcriptional regulator</fullName>
    </submittedName>
</protein>
<keyword evidence="6" id="KW-1185">Reference proteome</keyword>
<accession>A0A553WCJ7</accession>
<dbReference type="SUPFAM" id="SSF47413">
    <property type="entry name" value="lambda repressor-like DNA-binding domains"/>
    <property type="match status" value="1"/>
</dbReference>
<evidence type="ECO:0000313" key="5">
    <source>
        <dbReference type="EMBL" id="TSB02425.1"/>
    </source>
</evidence>
<dbReference type="PROSITE" id="PS00356">
    <property type="entry name" value="HTH_LACI_1"/>
    <property type="match status" value="1"/>
</dbReference>
<organism evidence="5 6">
    <name type="scientific">Sphingorhabdus contaminans</name>
    <dbReference type="NCBI Taxonomy" id="1343899"/>
    <lineage>
        <taxon>Bacteria</taxon>
        <taxon>Pseudomonadati</taxon>
        <taxon>Pseudomonadota</taxon>
        <taxon>Alphaproteobacteria</taxon>
        <taxon>Sphingomonadales</taxon>
        <taxon>Sphingomonadaceae</taxon>
        <taxon>Sphingorhabdus</taxon>
    </lineage>
</organism>
<dbReference type="InterPro" id="IPR000843">
    <property type="entry name" value="HTH_LacI"/>
</dbReference>
<dbReference type="InterPro" id="IPR046335">
    <property type="entry name" value="LacI/GalR-like_sensor"/>
</dbReference>
<dbReference type="EMBL" id="VKKU01000002">
    <property type="protein sequence ID" value="TSB02425.1"/>
    <property type="molecule type" value="Genomic_DNA"/>
</dbReference>
<sequence>MYCKYRMKPTINDIARIAGVSKKTVSRVINDSPLLTGETRDKVKAVIEQLGYVPNPQARALALGHNFLIGLVHDNPNAQMILNMQQGILEGLRGTEFAMVVQPVNRSSPSLVEDMREFIVRQRLYGIVILPPISENDAVAKMCVEAGCRYVRMGSAVLDESKHMVASNDRDAVKEAVRYLIQQGHKRIAIVTGPQGFRSATERLAGFEDAMTEAGMKLPRSHRAEGEYTFDSGLVATEQLLDLSPRPTAIFASNDEMAAAVLYAARLRGIAVPDELSIVGFDDTPIASRIWPPLTTVRWPIVAMGRSAAHKLIAGAVEEIDLEDEPTEFLSNLIRRGSVAPPKP</sequence>
<dbReference type="SMART" id="SM00354">
    <property type="entry name" value="HTH_LACI"/>
    <property type="match status" value="1"/>
</dbReference>
<dbReference type="PANTHER" id="PTHR30146">
    <property type="entry name" value="LACI-RELATED TRANSCRIPTIONAL REPRESSOR"/>
    <property type="match status" value="1"/>
</dbReference>